<dbReference type="Proteomes" id="UP000198481">
    <property type="component" value="Chromosome I"/>
</dbReference>
<organism evidence="1 2">
    <name type="scientific">Pseudomonas prosekii</name>
    <dbReference type="NCBI Taxonomy" id="1148509"/>
    <lineage>
        <taxon>Bacteria</taxon>
        <taxon>Pseudomonadati</taxon>
        <taxon>Pseudomonadota</taxon>
        <taxon>Gammaproteobacteria</taxon>
        <taxon>Pseudomonadales</taxon>
        <taxon>Pseudomonadaceae</taxon>
        <taxon>Pseudomonas</taxon>
    </lineage>
</organism>
<dbReference type="EMBL" id="LT629762">
    <property type="protein sequence ID" value="SDT54859.1"/>
    <property type="molecule type" value="Genomic_DNA"/>
</dbReference>
<protein>
    <submittedName>
        <fullName evidence="1">Uncharacterized protein</fullName>
    </submittedName>
</protein>
<proteinExistence type="predicted"/>
<evidence type="ECO:0000313" key="1">
    <source>
        <dbReference type="EMBL" id="SDT54859.1"/>
    </source>
</evidence>
<sequence length="71" mass="7637">MDESAKMEEKVAAINKLVDERLKTPEQLAADKIAAEKATEKSVAADKEYADMKAKEAEDAAAKKGVGAEKK</sequence>
<dbReference type="AlphaFoldDB" id="A0A1H2BAE7"/>
<reference evidence="1 2" key="1">
    <citation type="submission" date="2016-10" db="EMBL/GenBank/DDBJ databases">
        <authorList>
            <person name="de Groot N.N."/>
        </authorList>
    </citation>
    <scope>NUCLEOTIDE SEQUENCE [LARGE SCALE GENOMIC DNA]</scope>
    <source>
        <strain evidence="1 2">LMG 26867</strain>
    </source>
</reference>
<gene>
    <name evidence="1" type="ORF">SAMN05216222_5023</name>
</gene>
<evidence type="ECO:0000313" key="2">
    <source>
        <dbReference type="Proteomes" id="UP000198481"/>
    </source>
</evidence>
<name>A0A1H2BAE7_9PSED</name>
<accession>A0A1H2BAE7</accession>
<dbReference type="RefSeq" id="WP_092280298.1">
    <property type="nucleotide sequence ID" value="NZ_LT629762.1"/>
</dbReference>